<protein>
    <submittedName>
        <fullName evidence="2">Calcineurin-like phosphoesterase</fullName>
    </submittedName>
</protein>
<sequence length="422" mass="46422">MAPNIFVGKDCRWDVNDSQGTAALNKGHLALLKEKIMRNLIFSMLLGANVLAIAGTALADESDHKESRGVLSIAVFGDSPYGNNDADTAQFLATPAFIKSINDDSDVSLVLHVGDIHSGKQTCSLGYNQSIYDMWKAFKSPVVYTPGDNEWTDCNKSKEGGLDPLVNLGYVRDTFFATPGHAIAVDKPVLSQSQHYDPNYPKDAEYVENVMWEQSNVVFVTLNVPGGSNNDEDNWYGIDRTQPQTDEILNRTGADLRWLDKAFALAKASHAKAMVIQLQADMWDLDGNQPSHIGAYRQFIDSIALHTTNFGKPVLLLNGDSHGYRSDNPLLKGAPCVTEKIGSQSTEVACTNDAYNNQPNGYSVKNFHRITVHGSNSVDNPNMEWLKLNVDRDDSDDHASASSFGPFSWKRMVQALPPKPKP</sequence>
<name>A0A1H7QPL6_9PROT</name>
<evidence type="ECO:0000313" key="2">
    <source>
        <dbReference type="EMBL" id="SEL49863.1"/>
    </source>
</evidence>
<dbReference type="EMBL" id="FOBH01000013">
    <property type="protein sequence ID" value="SEL49863.1"/>
    <property type="molecule type" value="Genomic_DNA"/>
</dbReference>
<dbReference type="SUPFAM" id="SSF56300">
    <property type="entry name" value="Metallo-dependent phosphatases"/>
    <property type="match status" value="1"/>
</dbReference>
<reference evidence="2 3" key="1">
    <citation type="submission" date="2016-10" db="EMBL/GenBank/DDBJ databases">
        <authorList>
            <person name="de Groot N.N."/>
        </authorList>
    </citation>
    <scope>NUCLEOTIDE SEQUENCE [LARGE SCALE GENOMIC DNA]</scope>
    <source>
        <strain evidence="2 3">Nv1</strain>
    </source>
</reference>
<dbReference type="Pfam" id="PF00149">
    <property type="entry name" value="Metallophos"/>
    <property type="match status" value="1"/>
</dbReference>
<keyword evidence="3" id="KW-1185">Reference proteome</keyword>
<dbReference type="Proteomes" id="UP000198620">
    <property type="component" value="Unassembled WGS sequence"/>
</dbReference>
<gene>
    <name evidence="2" type="ORF">SAMN05216387_1136</name>
</gene>
<proteinExistence type="predicted"/>
<dbReference type="InterPro" id="IPR029052">
    <property type="entry name" value="Metallo-depent_PP-like"/>
</dbReference>
<evidence type="ECO:0000313" key="3">
    <source>
        <dbReference type="Proteomes" id="UP000198620"/>
    </source>
</evidence>
<dbReference type="STRING" id="1233.SAMN05216387_1136"/>
<dbReference type="GO" id="GO:0016787">
    <property type="term" value="F:hydrolase activity"/>
    <property type="evidence" value="ECO:0007669"/>
    <property type="project" value="InterPro"/>
</dbReference>
<organism evidence="2 3">
    <name type="scientific">Nitrosovibrio tenuis</name>
    <dbReference type="NCBI Taxonomy" id="1233"/>
    <lineage>
        <taxon>Bacteria</taxon>
        <taxon>Pseudomonadati</taxon>
        <taxon>Pseudomonadota</taxon>
        <taxon>Betaproteobacteria</taxon>
        <taxon>Nitrosomonadales</taxon>
        <taxon>Nitrosomonadaceae</taxon>
        <taxon>Nitrosovibrio</taxon>
    </lineage>
</organism>
<dbReference type="AlphaFoldDB" id="A0A1H7QPL6"/>
<evidence type="ECO:0000259" key="1">
    <source>
        <dbReference type="Pfam" id="PF00149"/>
    </source>
</evidence>
<accession>A0A1H7QPL6</accession>
<dbReference type="InterPro" id="IPR004843">
    <property type="entry name" value="Calcineurin-like_PHP"/>
</dbReference>
<feature type="domain" description="Calcineurin-like phosphoesterase" evidence="1">
    <location>
        <begin position="72"/>
        <end position="243"/>
    </location>
</feature>